<feature type="region of interest" description="Disordered" evidence="3">
    <location>
        <begin position="63"/>
        <end position="85"/>
    </location>
</feature>
<evidence type="ECO:0000256" key="2">
    <source>
        <dbReference type="ARBA" id="ARBA00022840"/>
    </source>
</evidence>
<dbReference type="SUPFAM" id="SSF52540">
    <property type="entry name" value="P-loop containing nucleoside triphosphate hydrolases"/>
    <property type="match status" value="1"/>
</dbReference>
<dbReference type="PROSITE" id="PS50893">
    <property type="entry name" value="ABC_TRANSPORTER_2"/>
    <property type="match status" value="1"/>
</dbReference>
<feature type="domain" description="ABC transporter" evidence="4">
    <location>
        <begin position="86"/>
        <end position="284"/>
    </location>
</feature>
<evidence type="ECO:0000256" key="3">
    <source>
        <dbReference type="SAM" id="MobiDB-lite"/>
    </source>
</evidence>
<dbReference type="Gene3D" id="3.40.50.300">
    <property type="entry name" value="P-loop containing nucleotide triphosphate hydrolases"/>
    <property type="match status" value="1"/>
</dbReference>
<dbReference type="PANTHER" id="PTHR43038">
    <property type="entry name" value="ATP-BINDING CASSETTE, SUB-FAMILY H, MEMBER 1"/>
    <property type="match status" value="1"/>
</dbReference>
<dbReference type="InterPro" id="IPR003439">
    <property type="entry name" value="ABC_transporter-like_ATP-bd"/>
</dbReference>
<sequence length="284" mass="30441">MNQHGWLDTLAAELRRRGIDPELTAHVVSEAASHLRDSGEPPLAVFGPPGSYATAVADSLGANPAAPERVRRAAEPRHSPPGPVRLEVRGISKRYRRRPVLTGVDLTVRAGEIAAVVGANGSGKSTFLRICAGLLSPDAGKVRVHGALGYCPQAGGTNDFLHPEEHFVLVGAGRGMSRAQARAAGRGQAAALDWDPSGRTQARHLSGGTRQKLNLVMAGLGEPDVVLLDEPYQGFDRGTYLDFWQQLWRWRAAGKAIVVVTHLLNQLDRVDTVLELTPARETTA</sequence>
<gene>
    <name evidence="5" type="ORF">V1633_02705</name>
</gene>
<proteinExistence type="predicted"/>
<dbReference type="PANTHER" id="PTHR43038:SF7">
    <property type="entry name" value="ABC TRANSPORT SYSTEM ATP-BINDING PROTEIN"/>
    <property type="match status" value="1"/>
</dbReference>
<dbReference type="SMART" id="SM00382">
    <property type="entry name" value="AAA"/>
    <property type="match status" value="1"/>
</dbReference>
<dbReference type="CDD" id="cd03230">
    <property type="entry name" value="ABC_DR_subfamily_A"/>
    <property type="match status" value="1"/>
</dbReference>
<evidence type="ECO:0000313" key="6">
    <source>
        <dbReference type="Proteomes" id="UP001332243"/>
    </source>
</evidence>
<dbReference type="InterPro" id="IPR003593">
    <property type="entry name" value="AAA+_ATPase"/>
</dbReference>
<reference evidence="5 6" key="1">
    <citation type="submission" date="2024-01" db="EMBL/GenBank/DDBJ databases">
        <title>Genome insights into Plantactinospora sonchi sp. nov.</title>
        <authorList>
            <person name="Wang L."/>
        </authorList>
    </citation>
    <scope>NUCLEOTIDE SEQUENCE [LARGE SCALE GENOMIC DNA]</scope>
    <source>
        <strain evidence="5 6">NEAU-QY2</strain>
    </source>
</reference>
<name>A0ABU7RLP9_9ACTN</name>
<dbReference type="GO" id="GO:0005524">
    <property type="term" value="F:ATP binding"/>
    <property type="evidence" value="ECO:0007669"/>
    <property type="project" value="UniProtKB-KW"/>
</dbReference>
<evidence type="ECO:0000313" key="5">
    <source>
        <dbReference type="EMBL" id="MEE6257398.1"/>
    </source>
</evidence>
<keyword evidence="2 5" id="KW-0067">ATP-binding</keyword>
<dbReference type="RefSeq" id="WP_331212512.1">
    <property type="nucleotide sequence ID" value="NZ_JAZGQK010000002.1"/>
</dbReference>
<keyword evidence="6" id="KW-1185">Reference proteome</keyword>
<organism evidence="5 6">
    <name type="scientific">Plantactinospora sonchi</name>
    <dbReference type="NCBI Taxonomy" id="1544735"/>
    <lineage>
        <taxon>Bacteria</taxon>
        <taxon>Bacillati</taxon>
        <taxon>Actinomycetota</taxon>
        <taxon>Actinomycetes</taxon>
        <taxon>Micromonosporales</taxon>
        <taxon>Micromonosporaceae</taxon>
        <taxon>Plantactinospora</taxon>
    </lineage>
</organism>
<evidence type="ECO:0000259" key="4">
    <source>
        <dbReference type="PROSITE" id="PS50893"/>
    </source>
</evidence>
<dbReference type="Pfam" id="PF00005">
    <property type="entry name" value="ABC_tran"/>
    <property type="match status" value="1"/>
</dbReference>
<dbReference type="Proteomes" id="UP001332243">
    <property type="component" value="Unassembled WGS sequence"/>
</dbReference>
<accession>A0ABU7RLP9</accession>
<evidence type="ECO:0000256" key="1">
    <source>
        <dbReference type="ARBA" id="ARBA00022741"/>
    </source>
</evidence>
<feature type="compositionally biased region" description="Basic and acidic residues" evidence="3">
    <location>
        <begin position="68"/>
        <end position="78"/>
    </location>
</feature>
<dbReference type="InterPro" id="IPR027417">
    <property type="entry name" value="P-loop_NTPase"/>
</dbReference>
<protein>
    <submittedName>
        <fullName evidence="5">ATP-binding cassette domain-containing protein</fullName>
    </submittedName>
</protein>
<dbReference type="EMBL" id="JAZGQK010000002">
    <property type="protein sequence ID" value="MEE6257398.1"/>
    <property type="molecule type" value="Genomic_DNA"/>
</dbReference>
<comment type="caution">
    <text evidence="5">The sequence shown here is derived from an EMBL/GenBank/DDBJ whole genome shotgun (WGS) entry which is preliminary data.</text>
</comment>
<keyword evidence="1" id="KW-0547">Nucleotide-binding</keyword>